<dbReference type="SMART" id="SM00320">
    <property type="entry name" value="WD40"/>
    <property type="match status" value="5"/>
</dbReference>
<evidence type="ECO:0000313" key="3">
    <source>
        <dbReference type="Proteomes" id="UP001211907"/>
    </source>
</evidence>
<dbReference type="PANTHER" id="PTHR17605">
    <property type="entry name" value="RIBOSOME BIOGENESIS PROTEIN BOP1 BLOCK OF PROLIFERATION 1 PROTEIN"/>
    <property type="match status" value="1"/>
</dbReference>
<dbReference type="InterPro" id="IPR001680">
    <property type="entry name" value="WD40_rpt"/>
</dbReference>
<dbReference type="Gene3D" id="2.130.10.10">
    <property type="entry name" value="YVTN repeat-like/Quinoprotein amine dehydrogenase"/>
    <property type="match status" value="1"/>
</dbReference>
<sequence length="256" mass="29220">MSTDETFANIWIKETPTKLAWMKPSEEGYIQGHRVVLSFQKSVTSVVWHRKGDYFSTVSPEAGGSAVSIHQISKRQTQNPFKKSYGLVQRVQFHPKKPWLFVATQRYVRVYNLMQQELVNKLQPNVKWLSSMEIHPGGDNVLVGSFDKRLCWFDMDLSTKPYKALRYHKAAVRNATFHKNLPLFASCSDDGTLNIFHGMVYDSLDQNPLIVPLKSFKAHEIVDSLGAVGCEFHPTQPWVFSCGADKEGEFVIKMFS</sequence>
<dbReference type="SUPFAM" id="SSF50978">
    <property type="entry name" value="WD40 repeat-like"/>
    <property type="match status" value="1"/>
</dbReference>
<dbReference type="EMBL" id="JADGJH010002505">
    <property type="protein sequence ID" value="KAJ3097468.1"/>
    <property type="molecule type" value="Genomic_DNA"/>
</dbReference>
<name>A0AAD5SRS1_9FUNG</name>
<keyword evidence="1" id="KW-0677">Repeat</keyword>
<dbReference type="PANTHER" id="PTHR17605:SF0">
    <property type="entry name" value="RIBOSOME BIOGENESIS PROTEIN BOP1"/>
    <property type="match status" value="1"/>
</dbReference>
<dbReference type="GO" id="GO:0000463">
    <property type="term" value="P:maturation of LSU-rRNA from tricistronic rRNA transcript (SSU-rRNA, 5.8S rRNA, LSU-rRNA)"/>
    <property type="evidence" value="ECO:0007669"/>
    <property type="project" value="TreeGrafter"/>
</dbReference>
<organism evidence="2 3">
    <name type="scientific">Physocladia obscura</name>
    <dbReference type="NCBI Taxonomy" id="109957"/>
    <lineage>
        <taxon>Eukaryota</taxon>
        <taxon>Fungi</taxon>
        <taxon>Fungi incertae sedis</taxon>
        <taxon>Chytridiomycota</taxon>
        <taxon>Chytridiomycota incertae sedis</taxon>
        <taxon>Chytridiomycetes</taxon>
        <taxon>Chytridiales</taxon>
        <taxon>Chytriomycetaceae</taxon>
        <taxon>Physocladia</taxon>
    </lineage>
</organism>
<evidence type="ECO:0000313" key="2">
    <source>
        <dbReference type="EMBL" id="KAJ3097468.1"/>
    </source>
</evidence>
<dbReference type="GO" id="GO:0070545">
    <property type="term" value="C:PeBoW complex"/>
    <property type="evidence" value="ECO:0007669"/>
    <property type="project" value="TreeGrafter"/>
</dbReference>
<dbReference type="Proteomes" id="UP001211907">
    <property type="component" value="Unassembled WGS sequence"/>
</dbReference>
<comment type="caution">
    <text evidence="2">The sequence shown here is derived from an EMBL/GenBank/DDBJ whole genome shotgun (WGS) entry which is preliminary data.</text>
</comment>
<dbReference type="InterPro" id="IPR028598">
    <property type="entry name" value="BOP1/Erb1"/>
</dbReference>
<dbReference type="InterPro" id="IPR036322">
    <property type="entry name" value="WD40_repeat_dom_sf"/>
</dbReference>
<reference evidence="2" key="1">
    <citation type="submission" date="2020-05" db="EMBL/GenBank/DDBJ databases">
        <title>Phylogenomic resolution of chytrid fungi.</title>
        <authorList>
            <person name="Stajich J.E."/>
            <person name="Amses K."/>
            <person name="Simmons R."/>
            <person name="Seto K."/>
            <person name="Myers J."/>
            <person name="Bonds A."/>
            <person name="Quandt C.A."/>
            <person name="Barry K."/>
            <person name="Liu P."/>
            <person name="Grigoriev I."/>
            <person name="Longcore J.E."/>
            <person name="James T.Y."/>
        </authorList>
    </citation>
    <scope>NUCLEOTIDE SEQUENCE</scope>
    <source>
        <strain evidence="2">JEL0513</strain>
    </source>
</reference>
<protein>
    <submittedName>
        <fullName evidence="2">Ribosome biogenesis protein 1</fullName>
    </submittedName>
</protein>
<dbReference type="GO" id="GO:0030687">
    <property type="term" value="C:preribosome, large subunit precursor"/>
    <property type="evidence" value="ECO:0007669"/>
    <property type="project" value="TreeGrafter"/>
</dbReference>
<keyword evidence="3" id="KW-1185">Reference proteome</keyword>
<proteinExistence type="predicted"/>
<gene>
    <name evidence="2" type="primary">BOP1_1</name>
    <name evidence="2" type="ORF">HK100_005349</name>
</gene>
<evidence type="ECO:0000256" key="1">
    <source>
        <dbReference type="ARBA" id="ARBA00022737"/>
    </source>
</evidence>
<dbReference type="Pfam" id="PF00400">
    <property type="entry name" value="WD40"/>
    <property type="match status" value="2"/>
</dbReference>
<dbReference type="InterPro" id="IPR015943">
    <property type="entry name" value="WD40/YVTN_repeat-like_dom_sf"/>
</dbReference>
<dbReference type="AlphaFoldDB" id="A0AAD5SRS1"/>
<dbReference type="FunFam" id="2.130.10.10:FF:000576">
    <property type="entry name" value="Ribosome biogenesis protein ERB1"/>
    <property type="match status" value="1"/>
</dbReference>
<accession>A0AAD5SRS1</accession>
<dbReference type="GO" id="GO:0043021">
    <property type="term" value="F:ribonucleoprotein complex binding"/>
    <property type="evidence" value="ECO:0007669"/>
    <property type="project" value="TreeGrafter"/>
</dbReference>